<keyword evidence="1" id="KW-0472">Membrane</keyword>
<proteinExistence type="predicted"/>
<evidence type="ECO:0000313" key="3">
    <source>
        <dbReference type="EMBL" id="OHT45836.1"/>
    </source>
</evidence>
<dbReference type="Pfam" id="PF16401">
    <property type="entry name" value="DUF5009"/>
    <property type="match status" value="1"/>
</dbReference>
<keyword evidence="1" id="KW-0812">Transmembrane</keyword>
<evidence type="ECO:0000259" key="2">
    <source>
        <dbReference type="Pfam" id="PF16401"/>
    </source>
</evidence>
<dbReference type="Proteomes" id="UP000180252">
    <property type="component" value="Unassembled WGS sequence"/>
</dbReference>
<comment type="caution">
    <text evidence="3">The sequence shown here is derived from an EMBL/GenBank/DDBJ whole genome shotgun (WGS) entry which is preliminary data.</text>
</comment>
<keyword evidence="1" id="KW-1133">Transmembrane helix</keyword>
<feature type="transmembrane region" description="Helical" evidence="1">
    <location>
        <begin position="131"/>
        <end position="150"/>
    </location>
</feature>
<dbReference type="PANTHER" id="PTHR31061:SF24">
    <property type="entry name" value="LD22376P"/>
    <property type="match status" value="1"/>
</dbReference>
<sequence>MKDRIISVDVLRGLTVLLMTVVNNPGSWDYVYPILDHAKWNGCTLADLVFPFFILVVGIAIPLAMPIKQDKPENILKIITRSLRIICLGFFLYFFNSIYFLGLDGFPLLLVRLILTFLVGYALIGNFNLRIKTILAVGLFIIFLALAYGGHENFSDVRLPGVLQRIGVVYLLVSLVYLKTNVKTQIILSALILLGYWAIMTLVPVPGIGPANLEPGTNLASWLDSILLKDHMYIATKTWDPEGILSTVPTIANGLIGLLIGQLLLKPIPKTEIAKKMGILSVALIISGLLWALFFPINKALWSSSYVLFTAGIGLFLLTLVYYVVDILNHKKWTTFLLSWGVNPMIVFFVSGILPRALAMIKIQNPQNISETINVRDYAYQYWISPLFENQLLSSLTYSVLYVLLWSCVLGYFYKKRLIFKV</sequence>
<feature type="transmembrane region" description="Helical" evidence="1">
    <location>
        <begin position="162"/>
        <end position="179"/>
    </location>
</feature>
<evidence type="ECO:0000313" key="5">
    <source>
        <dbReference type="Proteomes" id="UP000180252"/>
    </source>
</evidence>
<protein>
    <submittedName>
        <fullName evidence="3">DUF5009 domain-containing protein</fullName>
    </submittedName>
</protein>
<dbReference type="EMBL" id="MIKE01000022">
    <property type="protein sequence ID" value="OHT45836.1"/>
    <property type="molecule type" value="Genomic_DNA"/>
</dbReference>
<dbReference type="OrthoDB" id="9788724at2"/>
<evidence type="ECO:0000313" key="6">
    <source>
        <dbReference type="Proteomes" id="UP000198319"/>
    </source>
</evidence>
<feature type="transmembrane region" description="Helical" evidence="1">
    <location>
        <begin position="186"/>
        <end position="205"/>
    </location>
</feature>
<feature type="transmembrane region" description="Helical" evidence="1">
    <location>
        <begin position="337"/>
        <end position="358"/>
    </location>
</feature>
<feature type="transmembrane region" description="Helical" evidence="1">
    <location>
        <begin position="79"/>
        <end position="100"/>
    </location>
</feature>
<feature type="transmembrane region" description="Helical" evidence="1">
    <location>
        <begin position="48"/>
        <end position="67"/>
    </location>
</feature>
<reference evidence="5" key="1">
    <citation type="submission" date="2016-09" db="EMBL/GenBank/DDBJ databases">
        <authorList>
            <person name="Chen S."/>
            <person name="Walker E."/>
        </authorList>
    </citation>
    <scope>NUCLEOTIDE SEQUENCE [LARGE SCALE GENOMIC DNA]</scope>
    <source>
        <strain evidence="5">MSU</strain>
    </source>
</reference>
<reference evidence="4 6" key="3">
    <citation type="submission" date="2016-11" db="EMBL/GenBank/DDBJ databases">
        <title>Whole genomes of Flavobacteriaceae.</title>
        <authorList>
            <person name="Stine C."/>
            <person name="Li C."/>
            <person name="Tadesse D."/>
        </authorList>
    </citation>
    <scope>NUCLEOTIDE SEQUENCE [LARGE SCALE GENOMIC DNA]</scope>
    <source>
        <strain evidence="4 6">ATCC BAA-2541</strain>
    </source>
</reference>
<evidence type="ECO:0000256" key="1">
    <source>
        <dbReference type="SAM" id="Phobius"/>
    </source>
</evidence>
<name>A0A1S1J9K2_9FLAO</name>
<dbReference type="Proteomes" id="UP000198319">
    <property type="component" value="Unassembled WGS sequence"/>
</dbReference>
<dbReference type="RefSeq" id="WP_070907086.1">
    <property type="nucleotide sequence ID" value="NZ_MIKE01000022.1"/>
</dbReference>
<dbReference type="STRING" id="1278819.BHE19_08380"/>
<gene>
    <name evidence="4" type="ORF">B0A71_17670</name>
    <name evidence="3" type="ORF">BHE19_08380</name>
</gene>
<feature type="transmembrane region" description="Helical" evidence="1">
    <location>
        <begin position="244"/>
        <end position="265"/>
    </location>
</feature>
<dbReference type="AlphaFoldDB" id="A0A1S1J9K2"/>
<dbReference type="PANTHER" id="PTHR31061">
    <property type="entry name" value="LD22376P"/>
    <property type="match status" value="1"/>
</dbReference>
<organism evidence="3 5">
    <name type="scientific">Flavobacterium tructae</name>
    <dbReference type="NCBI Taxonomy" id="1114873"/>
    <lineage>
        <taxon>Bacteria</taxon>
        <taxon>Pseudomonadati</taxon>
        <taxon>Bacteroidota</taxon>
        <taxon>Flavobacteriia</taxon>
        <taxon>Flavobacteriales</taxon>
        <taxon>Flavobacteriaceae</taxon>
        <taxon>Flavobacterium</taxon>
    </lineage>
</organism>
<feature type="transmembrane region" description="Helical" evidence="1">
    <location>
        <begin position="396"/>
        <end position="414"/>
    </location>
</feature>
<dbReference type="EMBL" id="MUHG01000026">
    <property type="protein sequence ID" value="OXB17097.1"/>
    <property type="molecule type" value="Genomic_DNA"/>
</dbReference>
<feature type="domain" description="DUF5009" evidence="2">
    <location>
        <begin position="7"/>
        <end position="157"/>
    </location>
</feature>
<dbReference type="InterPro" id="IPR032176">
    <property type="entry name" value="DUF5009"/>
</dbReference>
<feature type="transmembrane region" description="Helical" evidence="1">
    <location>
        <begin position="106"/>
        <end position="124"/>
    </location>
</feature>
<reference evidence="3" key="2">
    <citation type="submission" date="2016-09" db="EMBL/GenBank/DDBJ databases">
        <authorList>
            <person name="Capua I."/>
            <person name="De Benedictis P."/>
            <person name="Joannis T."/>
            <person name="Lombin L.H."/>
            <person name="Cattoli G."/>
        </authorList>
    </citation>
    <scope>NUCLEOTIDE SEQUENCE [LARGE SCALE GENOMIC DNA]</scope>
    <source>
        <strain evidence="3">MSU</strain>
    </source>
</reference>
<feature type="transmembrane region" description="Helical" evidence="1">
    <location>
        <begin position="277"/>
        <end position="294"/>
    </location>
</feature>
<feature type="transmembrane region" description="Helical" evidence="1">
    <location>
        <begin position="306"/>
        <end position="325"/>
    </location>
</feature>
<accession>A0A1S1J9K2</accession>
<evidence type="ECO:0000313" key="4">
    <source>
        <dbReference type="EMBL" id="OXB17097.1"/>
    </source>
</evidence>
<keyword evidence="6" id="KW-1185">Reference proteome</keyword>